<organism evidence="1">
    <name type="scientific">Octopus bimaculoides</name>
    <name type="common">California two-spotted octopus</name>
    <dbReference type="NCBI Taxonomy" id="37653"/>
    <lineage>
        <taxon>Eukaryota</taxon>
        <taxon>Metazoa</taxon>
        <taxon>Spiralia</taxon>
        <taxon>Lophotrochozoa</taxon>
        <taxon>Mollusca</taxon>
        <taxon>Cephalopoda</taxon>
        <taxon>Coleoidea</taxon>
        <taxon>Octopodiformes</taxon>
        <taxon>Octopoda</taxon>
        <taxon>Incirrata</taxon>
        <taxon>Octopodidae</taxon>
        <taxon>Octopus</taxon>
    </lineage>
</organism>
<protein>
    <submittedName>
        <fullName evidence="1">Uncharacterized protein</fullName>
    </submittedName>
</protein>
<proteinExistence type="predicted"/>
<dbReference type="AlphaFoldDB" id="A0A0L8H296"/>
<sequence>MGRVGMGTCGIDSFSHEIMIIFIRHTNMHSVCLFVYLPLFDKTPSPHHCLSSSPPLLFDRSLILIINCPSTPAPSVP</sequence>
<evidence type="ECO:0000313" key="1">
    <source>
        <dbReference type="EMBL" id="KOF83347.1"/>
    </source>
</evidence>
<reference evidence="1" key="1">
    <citation type="submission" date="2015-07" db="EMBL/GenBank/DDBJ databases">
        <title>MeaNS - Measles Nucleotide Surveillance Program.</title>
        <authorList>
            <person name="Tran T."/>
            <person name="Druce J."/>
        </authorList>
    </citation>
    <scope>NUCLEOTIDE SEQUENCE</scope>
    <source>
        <strain evidence="1">UCB-OBI-ISO-001</strain>
        <tissue evidence="1">Gonad</tissue>
    </source>
</reference>
<name>A0A0L8H296_OCTBM</name>
<accession>A0A0L8H296</accession>
<dbReference type="EMBL" id="KQ419513">
    <property type="protein sequence ID" value="KOF83347.1"/>
    <property type="molecule type" value="Genomic_DNA"/>
</dbReference>
<gene>
    <name evidence="1" type="ORF">OCBIM_22023980mg</name>
</gene>